<accession>A0AAN3A721</accession>
<organism evidence="1 2">
    <name type="scientific">Bacteroides ovatus (strain ATCC 8483 / DSM 1896 / JCM 5824 / BCRC 10623 / CCUG 4943 / NCTC 11153)</name>
    <dbReference type="NCBI Taxonomy" id="411476"/>
    <lineage>
        <taxon>Bacteria</taxon>
        <taxon>Pseudomonadati</taxon>
        <taxon>Bacteroidota</taxon>
        <taxon>Bacteroidia</taxon>
        <taxon>Bacteroidales</taxon>
        <taxon>Bacteroidaceae</taxon>
        <taxon>Bacteroides</taxon>
    </lineage>
</organism>
<evidence type="ECO:0000313" key="1">
    <source>
        <dbReference type="EMBL" id="EDO11071.1"/>
    </source>
</evidence>
<sequence>MSVCGTGTLKIKFSGFSWEYAYTHYYLIPKNLVYYQVRLLSWICLG</sequence>
<protein>
    <submittedName>
        <fullName evidence="1">Uncharacterized protein</fullName>
    </submittedName>
</protein>
<reference evidence="2" key="2">
    <citation type="submission" date="2007-04" db="EMBL/GenBank/DDBJ databases">
        <title>Draft genome sequence of Bacteroides ovatus (ATCC 8483).</title>
        <authorList>
            <person name="Sudarsanam P."/>
            <person name="Ley R."/>
            <person name="Guruge J."/>
            <person name="Turnbaugh P.J."/>
            <person name="Mahowald M."/>
            <person name="Liep D."/>
            <person name="Gordon J."/>
        </authorList>
    </citation>
    <scope>NUCLEOTIDE SEQUENCE [LARGE SCALE GENOMIC DNA]</scope>
    <source>
        <strain evidence="2">ATCC 8483 / DSM 1896 / JCM 5824 / BCRC 10623 / CCUG 4943 / NCTC 11153</strain>
    </source>
</reference>
<proteinExistence type="predicted"/>
<dbReference type="Proteomes" id="UP000005475">
    <property type="component" value="Unassembled WGS sequence"/>
</dbReference>
<dbReference type="AlphaFoldDB" id="A0AAN3A721"/>
<dbReference type="EMBL" id="AAXF02000050">
    <property type="protein sequence ID" value="EDO11071.1"/>
    <property type="molecule type" value="Genomic_DNA"/>
</dbReference>
<gene>
    <name evidence="1" type="ORF">BACOVA_02971</name>
</gene>
<evidence type="ECO:0000313" key="2">
    <source>
        <dbReference type="Proteomes" id="UP000005475"/>
    </source>
</evidence>
<reference evidence="1 2" key="1">
    <citation type="submission" date="2007-03" db="EMBL/GenBank/DDBJ databases">
        <authorList>
            <person name="Fulton L."/>
            <person name="Clifton S."/>
            <person name="Fulton B."/>
            <person name="Xu J."/>
            <person name="Minx P."/>
            <person name="Pepin K.H."/>
            <person name="Johnson M."/>
            <person name="Thiruvilangam P."/>
            <person name="Bhonagiri V."/>
            <person name="Nash W.E."/>
            <person name="Mardis E.R."/>
            <person name="Wilson R.K."/>
        </authorList>
    </citation>
    <scope>NUCLEOTIDE SEQUENCE [LARGE SCALE GENOMIC DNA]</scope>
    <source>
        <strain evidence="2">ATCC 8483 / DSM 1896 / JCM 5824 / BCRC 10623 / CCUG 4943 / NCTC 11153</strain>
    </source>
</reference>
<comment type="caution">
    <text evidence="1">The sequence shown here is derived from an EMBL/GenBank/DDBJ whole genome shotgun (WGS) entry which is preliminary data.</text>
</comment>
<name>A0AAN3A721_BACO1</name>